<dbReference type="CDD" id="cd00201">
    <property type="entry name" value="WW"/>
    <property type="match status" value="1"/>
</dbReference>
<evidence type="ECO:0000256" key="5">
    <source>
        <dbReference type="SAM" id="MobiDB-lite"/>
    </source>
</evidence>
<dbReference type="GO" id="GO:0045944">
    <property type="term" value="P:positive regulation of transcription by RNA polymerase II"/>
    <property type="evidence" value="ECO:0007669"/>
    <property type="project" value="TreeGrafter"/>
</dbReference>
<accession>A0A818RCX2</accession>
<dbReference type="SUPFAM" id="SSF51045">
    <property type="entry name" value="WW domain"/>
    <property type="match status" value="2"/>
</dbReference>
<keyword evidence="4" id="KW-0539">Nucleus</keyword>
<comment type="subcellular location">
    <subcellularLocation>
        <location evidence="2">Cytoplasm</location>
    </subcellularLocation>
    <subcellularLocation>
        <location evidence="1">Nucleus</location>
    </subcellularLocation>
</comment>
<name>A0A818RCX2_9BILA</name>
<sequence length="357" mass="40484">MSNKKSSSYIIDEDQSRTVMNSLFHGSNDQNKQLPKPYRERVLPASFYHPPRSNDQHVKNRPSLPSTSVCTKTNNYVHSRCVSDSATVSGEGIKNLRPTELPLPDGWVEGRAPDGQIYYIDNLTKTTTWTDPRPNHYAAFQSCCSILPLPDNYKQEYDSKGNTYFIDCKTNQISRNDPRPKYYHPLMTHRLDVPSTGSQGNLLTNTLEKILQQRHELQLRSTELLKMEAEIRQRINQYTNSNSQLLINQPTTASSFNDPVFHKRQESADSGLGDAQYDMNQPFPEDLLSDNFPFSVASDFNNLLTNADVSMQDPFLNSTLFDLQLNVCFVIFLTSIILILSVGGRPKKTTSAMAECQ</sequence>
<evidence type="ECO:0000256" key="4">
    <source>
        <dbReference type="ARBA" id="ARBA00023242"/>
    </source>
</evidence>
<proteinExistence type="predicted"/>
<evidence type="ECO:0000256" key="3">
    <source>
        <dbReference type="ARBA" id="ARBA00022490"/>
    </source>
</evidence>
<keyword evidence="6" id="KW-0472">Membrane</keyword>
<reference evidence="8" key="1">
    <citation type="submission" date="2021-02" db="EMBL/GenBank/DDBJ databases">
        <authorList>
            <person name="Nowell W R."/>
        </authorList>
    </citation>
    <scope>NUCLEOTIDE SEQUENCE</scope>
</reference>
<dbReference type="InterPro" id="IPR051583">
    <property type="entry name" value="YAP1"/>
</dbReference>
<evidence type="ECO:0000256" key="2">
    <source>
        <dbReference type="ARBA" id="ARBA00004496"/>
    </source>
</evidence>
<dbReference type="PANTHER" id="PTHR17616">
    <property type="entry name" value="YES-ASSOCIATED PROTEIN YAP1 FAMILY MEMBER"/>
    <property type="match status" value="1"/>
</dbReference>
<evidence type="ECO:0000259" key="7">
    <source>
        <dbReference type="PROSITE" id="PS50020"/>
    </source>
</evidence>
<dbReference type="GO" id="GO:0005634">
    <property type="term" value="C:nucleus"/>
    <property type="evidence" value="ECO:0007669"/>
    <property type="project" value="UniProtKB-SubCell"/>
</dbReference>
<evidence type="ECO:0000313" key="9">
    <source>
        <dbReference type="Proteomes" id="UP000663844"/>
    </source>
</evidence>
<keyword evidence="6" id="KW-1133">Transmembrane helix</keyword>
<feature type="region of interest" description="Disordered" evidence="5">
    <location>
        <begin position="46"/>
        <end position="67"/>
    </location>
</feature>
<evidence type="ECO:0000256" key="6">
    <source>
        <dbReference type="SAM" id="Phobius"/>
    </source>
</evidence>
<dbReference type="PANTHER" id="PTHR17616:SF8">
    <property type="entry name" value="TRANSCRIPTIONAL COACTIVATOR YORKIE"/>
    <property type="match status" value="1"/>
</dbReference>
<dbReference type="InterPro" id="IPR001202">
    <property type="entry name" value="WW_dom"/>
</dbReference>
<dbReference type="EMBL" id="CAJOAZ010000454">
    <property type="protein sequence ID" value="CAF3652288.1"/>
    <property type="molecule type" value="Genomic_DNA"/>
</dbReference>
<comment type="caution">
    <text evidence="8">The sequence shown here is derived from an EMBL/GenBank/DDBJ whole genome shotgun (WGS) entry which is preliminary data.</text>
</comment>
<dbReference type="GO" id="GO:0003713">
    <property type="term" value="F:transcription coactivator activity"/>
    <property type="evidence" value="ECO:0007669"/>
    <property type="project" value="TreeGrafter"/>
</dbReference>
<organism evidence="8 9">
    <name type="scientific">Adineta steineri</name>
    <dbReference type="NCBI Taxonomy" id="433720"/>
    <lineage>
        <taxon>Eukaryota</taxon>
        <taxon>Metazoa</taxon>
        <taxon>Spiralia</taxon>
        <taxon>Gnathifera</taxon>
        <taxon>Rotifera</taxon>
        <taxon>Eurotatoria</taxon>
        <taxon>Bdelloidea</taxon>
        <taxon>Adinetida</taxon>
        <taxon>Adinetidae</taxon>
        <taxon>Adineta</taxon>
    </lineage>
</organism>
<feature type="domain" description="WW" evidence="7">
    <location>
        <begin position="147"/>
        <end position="180"/>
    </location>
</feature>
<protein>
    <recommendedName>
        <fullName evidence="7">WW domain-containing protein</fullName>
    </recommendedName>
</protein>
<evidence type="ECO:0000313" key="8">
    <source>
        <dbReference type="EMBL" id="CAF3652288.1"/>
    </source>
</evidence>
<dbReference type="GO" id="GO:0035329">
    <property type="term" value="P:hippo signaling"/>
    <property type="evidence" value="ECO:0007669"/>
    <property type="project" value="TreeGrafter"/>
</dbReference>
<dbReference type="InterPro" id="IPR036020">
    <property type="entry name" value="WW_dom_sf"/>
</dbReference>
<dbReference type="SMART" id="SM00456">
    <property type="entry name" value="WW"/>
    <property type="match status" value="2"/>
</dbReference>
<feature type="transmembrane region" description="Helical" evidence="6">
    <location>
        <begin position="323"/>
        <end position="343"/>
    </location>
</feature>
<dbReference type="Pfam" id="PF00397">
    <property type="entry name" value="WW"/>
    <property type="match status" value="1"/>
</dbReference>
<gene>
    <name evidence="8" type="ORF">OXD698_LOCUS9092</name>
</gene>
<keyword evidence="3" id="KW-0963">Cytoplasm</keyword>
<dbReference type="GO" id="GO:0005737">
    <property type="term" value="C:cytoplasm"/>
    <property type="evidence" value="ECO:0007669"/>
    <property type="project" value="UniProtKB-SubCell"/>
</dbReference>
<dbReference type="PROSITE" id="PS50020">
    <property type="entry name" value="WW_DOMAIN_2"/>
    <property type="match status" value="2"/>
</dbReference>
<dbReference type="PROSITE" id="PS01159">
    <property type="entry name" value="WW_DOMAIN_1"/>
    <property type="match status" value="1"/>
</dbReference>
<evidence type="ECO:0000256" key="1">
    <source>
        <dbReference type="ARBA" id="ARBA00004123"/>
    </source>
</evidence>
<keyword evidence="6" id="KW-0812">Transmembrane</keyword>
<dbReference type="Gene3D" id="2.20.70.10">
    <property type="match status" value="2"/>
</dbReference>
<feature type="domain" description="WW" evidence="7">
    <location>
        <begin position="101"/>
        <end position="134"/>
    </location>
</feature>
<dbReference type="AlphaFoldDB" id="A0A818RCX2"/>
<dbReference type="Proteomes" id="UP000663844">
    <property type="component" value="Unassembled WGS sequence"/>
</dbReference>